<gene>
    <name evidence="3" type="ORF">KCX74_17445</name>
</gene>
<dbReference type="Proteomes" id="UP000675284">
    <property type="component" value="Unassembled WGS sequence"/>
</dbReference>
<evidence type="ECO:0000259" key="2">
    <source>
        <dbReference type="SMART" id="SM00909"/>
    </source>
</evidence>
<dbReference type="Pfam" id="PF10646">
    <property type="entry name" value="Germane"/>
    <property type="match status" value="2"/>
</dbReference>
<feature type="domain" description="GerMN" evidence="2">
    <location>
        <begin position="96"/>
        <end position="187"/>
    </location>
</feature>
<feature type="region of interest" description="Disordered" evidence="1">
    <location>
        <begin position="36"/>
        <end position="64"/>
    </location>
</feature>
<dbReference type="EMBL" id="JAGSOT010000071">
    <property type="protein sequence ID" value="MBR7797819.1"/>
    <property type="molecule type" value="Genomic_DNA"/>
</dbReference>
<dbReference type="PROSITE" id="PS51257">
    <property type="entry name" value="PROKAR_LIPOPROTEIN"/>
    <property type="match status" value="1"/>
</dbReference>
<dbReference type="InterPro" id="IPR019606">
    <property type="entry name" value="GerMN"/>
</dbReference>
<feature type="domain" description="GerMN" evidence="2">
    <location>
        <begin position="249"/>
        <end position="338"/>
    </location>
</feature>
<comment type="caution">
    <text evidence="3">The sequence shown here is derived from an EMBL/GenBank/DDBJ whole genome shotgun (WGS) entry which is preliminary data.</text>
</comment>
<evidence type="ECO:0000313" key="4">
    <source>
        <dbReference type="Proteomes" id="UP000675284"/>
    </source>
</evidence>
<organism evidence="3 4">
    <name type="scientific">Virgibacillus salarius</name>
    <dbReference type="NCBI Taxonomy" id="447199"/>
    <lineage>
        <taxon>Bacteria</taxon>
        <taxon>Bacillati</taxon>
        <taxon>Bacillota</taxon>
        <taxon>Bacilli</taxon>
        <taxon>Bacillales</taxon>
        <taxon>Bacillaceae</taxon>
        <taxon>Virgibacillus</taxon>
    </lineage>
</organism>
<accession>A0A941DZA4</accession>
<dbReference type="AlphaFoldDB" id="A0A941DZA4"/>
<evidence type="ECO:0000313" key="3">
    <source>
        <dbReference type="EMBL" id="MBR7797819.1"/>
    </source>
</evidence>
<dbReference type="RefSeq" id="WP_166530863.1">
    <property type="nucleotide sequence ID" value="NZ_JAGSOT010000071.1"/>
</dbReference>
<keyword evidence="4" id="KW-1185">Reference proteome</keyword>
<sequence length="358" mass="39567">MQKRGIFLIAGTVTMSIILTGCFQGEQSLEEEMIDPPQNAEPVDNLEDSDAKANEQSEDEDNVSETIARDLYLIDANGMVASQTLELPTPESNKVATQVLEYLVKGGPISQLLPNGFQAVLPEGTEVLGINLQEDGTMVVNFSKEFANYEAKDETKVLEAVTYTLTQFENVEEVQLQMDGMALKEMPVNGTPIGEGYSRENGINVSDTGVSDFMQSKTVTMYYPTEHDENRYYIPVTQYVEPSEEVDEFSAIVKNLLKGPGIQSNVKQVFNDSAALTSKPSLKDGVLQLHFNESILKEQDKSVIADEVMETLVRTLTNVQGVEAVQVNVESVEELVNENGEAYTEPVTKQQFIPTEKL</sequence>
<name>A0A941DZA4_9BACI</name>
<reference evidence="3" key="1">
    <citation type="submission" date="2021-04" db="EMBL/GenBank/DDBJ databases">
        <title>Isolation and polyphasic classification of algal microorganism.</title>
        <authorList>
            <person name="Wang S."/>
        </authorList>
    </citation>
    <scope>NUCLEOTIDE SEQUENCE</scope>
    <source>
        <strain evidence="3">720a</strain>
    </source>
</reference>
<dbReference type="SMART" id="SM00909">
    <property type="entry name" value="Germane"/>
    <property type="match status" value="2"/>
</dbReference>
<proteinExistence type="predicted"/>
<evidence type="ECO:0000256" key="1">
    <source>
        <dbReference type="SAM" id="MobiDB-lite"/>
    </source>
</evidence>
<protein>
    <submittedName>
        <fullName evidence="3">GerMN domain-containing protein</fullName>
    </submittedName>
</protein>